<organism evidence="2 3">
    <name type="scientific">Donghicola tyrosinivorans</name>
    <dbReference type="NCBI Taxonomy" id="1652492"/>
    <lineage>
        <taxon>Bacteria</taxon>
        <taxon>Pseudomonadati</taxon>
        <taxon>Pseudomonadota</taxon>
        <taxon>Alphaproteobacteria</taxon>
        <taxon>Rhodobacterales</taxon>
        <taxon>Roseobacteraceae</taxon>
        <taxon>Donghicola</taxon>
    </lineage>
</organism>
<sequence length="57" mass="6518">MLDSLGTQAMTDFDPRTEATWAPPVAPMDMPMQILEAAPRVRELPAFLRFLMPREWA</sequence>
<evidence type="ECO:0000256" key="1">
    <source>
        <dbReference type="SAM" id="MobiDB-lite"/>
    </source>
</evidence>
<protein>
    <submittedName>
        <fullName evidence="2">Uncharacterized protein</fullName>
    </submittedName>
</protein>
<feature type="compositionally biased region" description="Polar residues" evidence="1">
    <location>
        <begin position="1"/>
        <end position="10"/>
    </location>
</feature>
<proteinExistence type="predicted"/>
<dbReference type="Proteomes" id="UP000238392">
    <property type="component" value="Unassembled WGS sequence"/>
</dbReference>
<accession>A0A2T0WWK4</accession>
<name>A0A2T0WWK4_9RHOB</name>
<feature type="region of interest" description="Disordered" evidence="1">
    <location>
        <begin position="1"/>
        <end position="22"/>
    </location>
</feature>
<evidence type="ECO:0000313" key="3">
    <source>
        <dbReference type="Proteomes" id="UP000238392"/>
    </source>
</evidence>
<comment type="caution">
    <text evidence="2">The sequence shown here is derived from an EMBL/GenBank/DDBJ whole genome shotgun (WGS) entry which is preliminary data.</text>
</comment>
<dbReference type="EMBL" id="PVTQ01000004">
    <property type="protein sequence ID" value="PRY91076.1"/>
    <property type="molecule type" value="Genomic_DNA"/>
</dbReference>
<keyword evidence="3" id="KW-1185">Reference proteome</keyword>
<gene>
    <name evidence="2" type="ORF">CLV74_10488</name>
</gene>
<evidence type="ECO:0000313" key="2">
    <source>
        <dbReference type="EMBL" id="PRY91076.1"/>
    </source>
</evidence>
<dbReference type="AlphaFoldDB" id="A0A2T0WWK4"/>
<reference evidence="2 3" key="1">
    <citation type="submission" date="2018-03" db="EMBL/GenBank/DDBJ databases">
        <title>Genomic Encyclopedia of Archaeal and Bacterial Type Strains, Phase II (KMG-II): from individual species to whole genera.</title>
        <authorList>
            <person name="Goeker M."/>
        </authorList>
    </citation>
    <scope>NUCLEOTIDE SEQUENCE [LARGE SCALE GENOMIC DNA]</scope>
    <source>
        <strain evidence="2 3">DSM 100212</strain>
    </source>
</reference>